<protein>
    <recommendedName>
        <fullName evidence="7">Helicase ATP-binding domain-containing protein</fullName>
    </recommendedName>
</protein>
<dbReference type="PROSITE" id="PS00690">
    <property type="entry name" value="DEAH_ATP_HELICASE"/>
    <property type="match status" value="1"/>
</dbReference>
<dbReference type="SUPFAM" id="SSF52540">
    <property type="entry name" value="P-loop containing nucleoside triphosphate hydrolases"/>
    <property type="match status" value="1"/>
</dbReference>
<evidence type="ECO:0000313" key="6">
    <source>
        <dbReference type="Proteomes" id="UP001558652"/>
    </source>
</evidence>
<dbReference type="GO" id="GO:0004386">
    <property type="term" value="F:helicase activity"/>
    <property type="evidence" value="ECO:0007669"/>
    <property type="project" value="UniProtKB-KW"/>
</dbReference>
<keyword evidence="6" id="KW-1185">Reference proteome</keyword>
<accession>A0ABD0XWB3</accession>
<keyword evidence="3" id="KW-0347">Helicase</keyword>
<keyword evidence="4" id="KW-0067">ATP-binding</keyword>
<gene>
    <name evidence="5" type="ORF">AAG570_005851</name>
</gene>
<dbReference type="GO" id="GO:0016787">
    <property type="term" value="F:hydrolase activity"/>
    <property type="evidence" value="ECO:0007669"/>
    <property type="project" value="UniProtKB-KW"/>
</dbReference>
<proteinExistence type="predicted"/>
<comment type="caution">
    <text evidence="5">The sequence shown here is derived from an EMBL/GenBank/DDBJ whole genome shotgun (WGS) entry which is preliminary data.</text>
</comment>
<dbReference type="Proteomes" id="UP001558652">
    <property type="component" value="Unassembled WGS sequence"/>
</dbReference>
<evidence type="ECO:0000256" key="2">
    <source>
        <dbReference type="ARBA" id="ARBA00022801"/>
    </source>
</evidence>
<dbReference type="InterPro" id="IPR002464">
    <property type="entry name" value="DNA/RNA_helicase_DEAH_CS"/>
</dbReference>
<dbReference type="Gene3D" id="3.40.50.300">
    <property type="entry name" value="P-loop containing nucleotide triphosphate hydrolases"/>
    <property type="match status" value="1"/>
</dbReference>
<evidence type="ECO:0000256" key="4">
    <source>
        <dbReference type="ARBA" id="ARBA00022840"/>
    </source>
</evidence>
<sequence>MGSTCRVVCTQPRRISAISVAERVAEERAEKCGKSVGYQIRLEKVLPRNSGSILFCTTGVLLKYMHSDPTLSGISHIVLDEIHERDTVSDFVICILRDVVPIVSIL</sequence>
<evidence type="ECO:0000256" key="1">
    <source>
        <dbReference type="ARBA" id="ARBA00022741"/>
    </source>
</evidence>
<organism evidence="5 6">
    <name type="scientific">Ranatra chinensis</name>
    <dbReference type="NCBI Taxonomy" id="642074"/>
    <lineage>
        <taxon>Eukaryota</taxon>
        <taxon>Metazoa</taxon>
        <taxon>Ecdysozoa</taxon>
        <taxon>Arthropoda</taxon>
        <taxon>Hexapoda</taxon>
        <taxon>Insecta</taxon>
        <taxon>Pterygota</taxon>
        <taxon>Neoptera</taxon>
        <taxon>Paraneoptera</taxon>
        <taxon>Hemiptera</taxon>
        <taxon>Heteroptera</taxon>
        <taxon>Panheteroptera</taxon>
        <taxon>Nepomorpha</taxon>
        <taxon>Nepidae</taxon>
        <taxon>Ranatrinae</taxon>
        <taxon>Ranatra</taxon>
    </lineage>
</organism>
<dbReference type="AlphaFoldDB" id="A0ABD0XWB3"/>
<dbReference type="EMBL" id="JBFDAA010000019">
    <property type="protein sequence ID" value="KAL1115561.1"/>
    <property type="molecule type" value="Genomic_DNA"/>
</dbReference>
<dbReference type="PANTHER" id="PTHR18934:SF237">
    <property type="entry name" value="ATP-DEPENDENT DNA_RNA HELICASE DHX36"/>
    <property type="match status" value="1"/>
</dbReference>
<keyword evidence="2" id="KW-0378">Hydrolase</keyword>
<evidence type="ECO:0008006" key="7">
    <source>
        <dbReference type="Google" id="ProtNLM"/>
    </source>
</evidence>
<dbReference type="PANTHER" id="PTHR18934">
    <property type="entry name" value="ATP-DEPENDENT RNA HELICASE"/>
    <property type="match status" value="1"/>
</dbReference>
<keyword evidence="1" id="KW-0547">Nucleotide-binding</keyword>
<dbReference type="InterPro" id="IPR027417">
    <property type="entry name" value="P-loop_NTPase"/>
</dbReference>
<reference evidence="5 6" key="1">
    <citation type="submission" date="2024-07" db="EMBL/GenBank/DDBJ databases">
        <title>Chromosome-level genome assembly of the water stick insect Ranatra chinensis (Heteroptera: Nepidae).</title>
        <authorList>
            <person name="Liu X."/>
        </authorList>
    </citation>
    <scope>NUCLEOTIDE SEQUENCE [LARGE SCALE GENOMIC DNA]</scope>
    <source>
        <strain evidence="5">Cailab_2021Rc</strain>
        <tissue evidence="5">Muscle</tissue>
    </source>
</reference>
<evidence type="ECO:0000313" key="5">
    <source>
        <dbReference type="EMBL" id="KAL1115561.1"/>
    </source>
</evidence>
<dbReference type="GO" id="GO:0005524">
    <property type="term" value="F:ATP binding"/>
    <property type="evidence" value="ECO:0007669"/>
    <property type="project" value="UniProtKB-KW"/>
</dbReference>
<evidence type="ECO:0000256" key="3">
    <source>
        <dbReference type="ARBA" id="ARBA00022806"/>
    </source>
</evidence>
<name>A0ABD0XWB3_9HEMI</name>